<feature type="compositionally biased region" description="Polar residues" evidence="6">
    <location>
        <begin position="351"/>
        <end position="368"/>
    </location>
</feature>
<comment type="caution">
    <text evidence="9">The sequence shown here is derived from an EMBL/GenBank/DDBJ whole genome shotgun (WGS) entry which is preliminary data.</text>
</comment>
<comment type="similarity">
    <text evidence="5">Belongs to the SAT4 family.</text>
</comment>
<feature type="transmembrane region" description="Helical" evidence="7">
    <location>
        <begin position="210"/>
        <end position="232"/>
    </location>
</feature>
<feature type="domain" description="Rhodopsin" evidence="8">
    <location>
        <begin position="36"/>
        <end position="275"/>
    </location>
</feature>
<organism evidence="9 10">
    <name type="scientific">Periconia digitata</name>
    <dbReference type="NCBI Taxonomy" id="1303443"/>
    <lineage>
        <taxon>Eukaryota</taxon>
        <taxon>Fungi</taxon>
        <taxon>Dikarya</taxon>
        <taxon>Ascomycota</taxon>
        <taxon>Pezizomycotina</taxon>
        <taxon>Dothideomycetes</taxon>
        <taxon>Pleosporomycetidae</taxon>
        <taxon>Pleosporales</taxon>
        <taxon>Massarineae</taxon>
        <taxon>Periconiaceae</taxon>
        <taxon>Periconia</taxon>
    </lineage>
</organism>
<keyword evidence="2 7" id="KW-0812">Transmembrane</keyword>
<dbReference type="Proteomes" id="UP001152607">
    <property type="component" value="Unassembled WGS sequence"/>
</dbReference>
<gene>
    <name evidence="9" type="ORF">PDIGIT_LOCUS10296</name>
</gene>
<accession>A0A9W4UM59</accession>
<dbReference type="GO" id="GO:0016020">
    <property type="term" value="C:membrane"/>
    <property type="evidence" value="ECO:0007669"/>
    <property type="project" value="UniProtKB-SubCell"/>
</dbReference>
<comment type="subcellular location">
    <subcellularLocation>
        <location evidence="1">Membrane</location>
        <topology evidence="1">Multi-pass membrane protein</topology>
    </subcellularLocation>
</comment>
<feature type="transmembrane region" description="Helical" evidence="7">
    <location>
        <begin position="54"/>
        <end position="78"/>
    </location>
</feature>
<name>A0A9W4UM59_9PLEO</name>
<evidence type="ECO:0000313" key="9">
    <source>
        <dbReference type="EMBL" id="CAI6337187.1"/>
    </source>
</evidence>
<dbReference type="OrthoDB" id="5417844at2759"/>
<feature type="region of interest" description="Disordered" evidence="6">
    <location>
        <begin position="341"/>
        <end position="398"/>
    </location>
</feature>
<keyword evidence="3 7" id="KW-1133">Transmembrane helix</keyword>
<evidence type="ECO:0000256" key="4">
    <source>
        <dbReference type="ARBA" id="ARBA00023136"/>
    </source>
</evidence>
<dbReference type="InterPro" id="IPR049326">
    <property type="entry name" value="Rhodopsin_dom_fungi"/>
</dbReference>
<keyword evidence="4 7" id="KW-0472">Membrane</keyword>
<feature type="transmembrane region" description="Helical" evidence="7">
    <location>
        <begin position="175"/>
        <end position="198"/>
    </location>
</feature>
<evidence type="ECO:0000256" key="5">
    <source>
        <dbReference type="ARBA" id="ARBA00038359"/>
    </source>
</evidence>
<feature type="transmembrane region" description="Helical" evidence="7">
    <location>
        <begin position="130"/>
        <end position="155"/>
    </location>
</feature>
<feature type="transmembrane region" description="Helical" evidence="7">
    <location>
        <begin position="20"/>
        <end position="39"/>
    </location>
</feature>
<dbReference type="InterPro" id="IPR052337">
    <property type="entry name" value="SAT4-like"/>
</dbReference>
<dbReference type="PANTHER" id="PTHR33048:SF47">
    <property type="entry name" value="INTEGRAL MEMBRANE PROTEIN-RELATED"/>
    <property type="match status" value="1"/>
</dbReference>
<evidence type="ECO:0000256" key="6">
    <source>
        <dbReference type="SAM" id="MobiDB-lite"/>
    </source>
</evidence>
<evidence type="ECO:0000313" key="10">
    <source>
        <dbReference type="Proteomes" id="UP001152607"/>
    </source>
</evidence>
<evidence type="ECO:0000256" key="7">
    <source>
        <dbReference type="SAM" id="Phobius"/>
    </source>
</evidence>
<dbReference type="PANTHER" id="PTHR33048">
    <property type="entry name" value="PTH11-LIKE INTEGRAL MEMBRANE PROTEIN (AFU_ORTHOLOGUE AFUA_5G11245)"/>
    <property type="match status" value="1"/>
</dbReference>
<evidence type="ECO:0000256" key="2">
    <source>
        <dbReference type="ARBA" id="ARBA00022692"/>
    </source>
</evidence>
<dbReference type="AlphaFoldDB" id="A0A9W4UM59"/>
<keyword evidence="10" id="KW-1185">Reference proteome</keyword>
<evidence type="ECO:0000256" key="3">
    <source>
        <dbReference type="ARBA" id="ARBA00022989"/>
    </source>
</evidence>
<feature type="region of interest" description="Disordered" evidence="6">
    <location>
        <begin position="294"/>
        <end position="326"/>
    </location>
</feature>
<protein>
    <recommendedName>
        <fullName evidence="8">Rhodopsin domain-containing protein</fullName>
    </recommendedName>
</protein>
<dbReference type="Pfam" id="PF20684">
    <property type="entry name" value="Fung_rhodopsin"/>
    <property type="match status" value="1"/>
</dbReference>
<feature type="compositionally biased region" description="Basic and acidic residues" evidence="6">
    <location>
        <begin position="341"/>
        <end position="350"/>
    </location>
</feature>
<dbReference type="EMBL" id="CAOQHR010000007">
    <property type="protein sequence ID" value="CAI6337187.1"/>
    <property type="molecule type" value="Genomic_DNA"/>
</dbReference>
<feature type="transmembrane region" description="Helical" evidence="7">
    <location>
        <begin position="98"/>
        <end position="123"/>
    </location>
</feature>
<evidence type="ECO:0000256" key="1">
    <source>
        <dbReference type="ARBA" id="ARBA00004141"/>
    </source>
</evidence>
<sequence>MAPVVNPDESLDAFRRRLDGVAYATYIIVMLVVPLKVYCRKKAGGWSNVGMDDYATLVALALANAFFYVCIIDMRISLGLHITDITNPLQVMDFLRNIYVANMLYTCCISAIKLSILGFYWRLFSLKARVVIYITLGMVLAWWIAIMALCIWNCSPIAAAWDITITDAKCIATRSIYLGGSVPNVLLDAWIVLIPLPYVWKLHAPLGQRLLLAGMFALGIFICVVSLVRLIIFLQIPITTAGDVTYNFREIIVWSIVEVNIGLTCACLPSLKPALTMLGLNRLFFSFNNSRPSNAKTPEPGMSAGIESESRKPRKKGSTGGMFSSLAGLTKFGSEEDGFRIMDSESERNPRQGTNIELTRLSNDSSSQKSRENGRTGGGIVVQKDWSVLVDEKRTSRP</sequence>
<evidence type="ECO:0000259" key="8">
    <source>
        <dbReference type="Pfam" id="PF20684"/>
    </source>
</evidence>
<reference evidence="9" key="1">
    <citation type="submission" date="2023-01" db="EMBL/GenBank/DDBJ databases">
        <authorList>
            <person name="Van Ghelder C."/>
            <person name="Rancurel C."/>
        </authorList>
    </citation>
    <scope>NUCLEOTIDE SEQUENCE</scope>
    <source>
        <strain evidence="9">CNCM I-4278</strain>
    </source>
</reference>
<proteinExistence type="inferred from homology"/>